<evidence type="ECO:0000256" key="2">
    <source>
        <dbReference type="SAM" id="MobiDB-lite"/>
    </source>
</evidence>
<dbReference type="Pfam" id="PF07727">
    <property type="entry name" value="RVT_2"/>
    <property type="match status" value="1"/>
</dbReference>
<name>A0A6L2NXR3_TANCI</name>
<sequence>MMEGSGGSWVVVGRQEKWEKKQLQGNPQQALKDKGVIDSGCSRHMTGNISFLLEFEEINGGYVAFRGNPKGGKVGKEIVSAQQYVLLPLWSNGSQDLQNTDDDVTDAAFDVKENENDVYVSANGSDKTDNKKHDEKAKKMIKERVLVNAVSAPVNVVGPNLTNSFNTVSPSVNVVSPNFRIARKSSFVDPSKYPDDPDMHELEDIVYSDDEEDVGAEVDLSNLETNIHVSPILTTRVHKDHHGHTQEEGINYDEVFAPVARIEAIRLFLAYASFMGFMVYQMDVKSAFLYGTIKEEVYVCQPLGFEDPGYPDKVYKVVKALYGLHQAPRAWYETLTNYLLKNGLQRGNIDQTLFIAKRIHFASSGLQVKQKDDGIFISQDKYVAEILRKFGFTNVKSASTPIETEKPLLNDPDGEDVDVHIYRHFITAVSYELMLFGLMKVAAVNLMLLVKKVNDDVQLRALIDSKKVVVSEAIIRRDLHLDDANGVECLLNAEIFKELARMGYEKPPPKLTFYKAVFRNVDSPSKFLMYSRFLQVVLDHQVDDMTTHNTRYISPALTQKVFANMRRFIKGFSCVETPLFDYMLVQPQPQAEEGVEIHIAPAPPSTTSAPSPTDLQDPTPTPHTTPPQDQPPTHHDSPTQDQPTTLHESFMPLLTTLMETSEEEIKEARKEKEVKDFRVKKAEKGRKIASIDADEGIILVDEELDEELDEEKVAMDAESQGRLNQEDVNAASKGVSAVSAPELVSAAKPTVFDDEDIAQKLHGEEVQKATGRDKQERADMERALELQSNLMTNKRILIGVLLLNKVRGITEAYQIFEDMLKGFDREDLVALWNLVKEKFSSVEPSEDKEKALWVELKRQFEPDADDVLWKLQRYMHAPLTCKLYSDCGVHHVSLIRGHDIFMSTEKDYPLSNVVMILMLSGKLQVEEDNEMARDLVMKIFMEAIKLRSKSVDTSSCSEAEYRCVANVVAETCWLQNLLCELHTHLSSATFVYCDNVRVLHVSSCCQYDDIFTKGLPSVLFKEFHTSLRLVSSCFVIFDLEPLSLSFDFVFCSEISKYFPCLSLSSLPPCDLVS</sequence>
<reference evidence="4" key="1">
    <citation type="journal article" date="2019" name="Sci. Rep.">
        <title>Draft genome of Tanacetum cinerariifolium, the natural source of mosquito coil.</title>
        <authorList>
            <person name="Yamashiro T."/>
            <person name="Shiraishi A."/>
            <person name="Satake H."/>
            <person name="Nakayama K."/>
        </authorList>
    </citation>
    <scope>NUCLEOTIDE SEQUENCE</scope>
</reference>
<accession>A0A6L2NXR3</accession>
<evidence type="ECO:0000313" key="4">
    <source>
        <dbReference type="EMBL" id="GEU90129.1"/>
    </source>
</evidence>
<dbReference type="AlphaFoldDB" id="A0A6L2NXR3"/>
<feature type="region of interest" description="Disordered" evidence="2">
    <location>
        <begin position="600"/>
        <end position="645"/>
    </location>
</feature>
<feature type="coiled-coil region" evidence="1">
    <location>
        <begin position="651"/>
        <end position="678"/>
    </location>
</feature>
<comment type="caution">
    <text evidence="4">The sequence shown here is derived from an EMBL/GenBank/DDBJ whole genome shotgun (WGS) entry which is preliminary data.</text>
</comment>
<evidence type="ECO:0000259" key="3">
    <source>
        <dbReference type="Pfam" id="PF07727"/>
    </source>
</evidence>
<feature type="compositionally biased region" description="Low complexity" evidence="2">
    <location>
        <begin position="605"/>
        <end position="618"/>
    </location>
</feature>
<dbReference type="InterPro" id="IPR013103">
    <property type="entry name" value="RVT_2"/>
</dbReference>
<feature type="compositionally biased region" description="Pro residues" evidence="2">
    <location>
        <begin position="619"/>
        <end position="630"/>
    </location>
</feature>
<keyword evidence="1" id="KW-0175">Coiled coil</keyword>
<proteinExistence type="predicted"/>
<organism evidence="4">
    <name type="scientific">Tanacetum cinerariifolium</name>
    <name type="common">Dalmatian daisy</name>
    <name type="synonym">Chrysanthemum cinerariifolium</name>
    <dbReference type="NCBI Taxonomy" id="118510"/>
    <lineage>
        <taxon>Eukaryota</taxon>
        <taxon>Viridiplantae</taxon>
        <taxon>Streptophyta</taxon>
        <taxon>Embryophyta</taxon>
        <taxon>Tracheophyta</taxon>
        <taxon>Spermatophyta</taxon>
        <taxon>Magnoliopsida</taxon>
        <taxon>eudicotyledons</taxon>
        <taxon>Gunneridae</taxon>
        <taxon>Pentapetalae</taxon>
        <taxon>asterids</taxon>
        <taxon>campanulids</taxon>
        <taxon>Asterales</taxon>
        <taxon>Asteraceae</taxon>
        <taxon>Asteroideae</taxon>
        <taxon>Anthemideae</taxon>
        <taxon>Anthemidinae</taxon>
        <taxon>Tanacetum</taxon>
    </lineage>
</organism>
<feature type="domain" description="Reverse transcriptase Ty1/copia-type" evidence="3">
    <location>
        <begin position="242"/>
        <end position="355"/>
    </location>
</feature>
<protein>
    <recommendedName>
        <fullName evidence="3">Reverse transcriptase Ty1/copia-type domain-containing protein</fullName>
    </recommendedName>
</protein>
<gene>
    <name evidence="4" type="ORF">Tci_062107</name>
</gene>
<dbReference type="EMBL" id="BKCJ010010116">
    <property type="protein sequence ID" value="GEU90129.1"/>
    <property type="molecule type" value="Genomic_DNA"/>
</dbReference>
<evidence type="ECO:0000256" key="1">
    <source>
        <dbReference type="SAM" id="Coils"/>
    </source>
</evidence>